<dbReference type="KEGG" id="ang:An12g09000"/>
<organism evidence="1">
    <name type="scientific">Aspergillus niger</name>
    <dbReference type="NCBI Taxonomy" id="5061"/>
    <lineage>
        <taxon>Eukaryota</taxon>
        <taxon>Fungi</taxon>
        <taxon>Dikarya</taxon>
        <taxon>Ascomycota</taxon>
        <taxon>Pezizomycotina</taxon>
        <taxon>Eurotiomycetes</taxon>
        <taxon>Eurotiomycetidae</taxon>
        <taxon>Eurotiales</taxon>
        <taxon>Aspergillaceae</taxon>
        <taxon>Aspergillus</taxon>
        <taxon>Aspergillus subgen. Circumdati</taxon>
    </lineage>
</organism>
<dbReference type="RefSeq" id="XP_059604548.1">
    <property type="nucleotide sequence ID" value="XM_059743629.1"/>
</dbReference>
<dbReference type="AlphaFoldDB" id="A0AAJ8E226"/>
<name>A0AAJ8E226_ASPNG</name>
<reference evidence="1" key="1">
    <citation type="submission" date="2025-02" db="EMBL/GenBank/DDBJ databases">
        <authorList>
            <consortium name="NCBI Genome Project"/>
        </authorList>
    </citation>
    <scope>NUCLEOTIDE SEQUENCE</scope>
</reference>
<dbReference type="VEuPathDB" id="FungiDB:An12g09000"/>
<gene>
    <name evidence="1" type="ORF">An12g09000</name>
</gene>
<sequence length="434" mass="47952">MLEEYCATAHTFALYLLRDLSLTSSITDLSEVTAVMLQSDCPFDDDCRLRVPGCPGVSMATICIVINMIIATPGRWSARAPVLTEGARPVQNPGLESEGLVDRHSPVMPYRAPVGGCMRLVEASQPLWALKFLLIPLAFSSPFSSYPADEAHCPILPPNYLHALPVPTHRFMLASLVYVHTYSQLGTCYWNMQTLVDNASGFIRQTLSAYNNPPMDMLARLISTVPALLMREKLSAGVQAVLHCLNFRHARASREKIEPILAWGVGGICRKMDAFAIDFDQMKDLLNLPQIGDRLGDETAKVPRLEYGVKTTPIVNTEYGPDVFRTGFLFERPAGSWSLHPDQKGAVIPRSIQEYGNGLERPLLDVSVDHEVDRLEILSIDGHFPTNGVKVGRVSQPDPCTAPLARFAFLPRLLSIPVELYCFCHGPKVPPSNQ</sequence>
<protein>
    <submittedName>
        <fullName evidence="1">Uncharacterized protein</fullName>
    </submittedName>
</protein>
<reference evidence="1" key="2">
    <citation type="submission" date="2025-08" db="UniProtKB">
        <authorList>
            <consortium name="RefSeq"/>
        </authorList>
    </citation>
    <scope>IDENTIFICATION</scope>
</reference>
<proteinExistence type="predicted"/>
<accession>A0AAJ8E226</accession>
<dbReference type="GeneID" id="84592706"/>
<evidence type="ECO:0000313" key="1">
    <source>
        <dbReference type="RefSeq" id="XP_059604548.1"/>
    </source>
</evidence>